<dbReference type="PANTHER" id="PTHR31072:SF252">
    <property type="entry name" value="TRANSCRIPTION FACTOR TCP17"/>
    <property type="match status" value="1"/>
</dbReference>
<dbReference type="Pfam" id="PF03634">
    <property type="entry name" value="TCP"/>
    <property type="match status" value="1"/>
</dbReference>
<dbReference type="GO" id="GO:0005634">
    <property type="term" value="C:nucleus"/>
    <property type="evidence" value="ECO:0007669"/>
    <property type="project" value="UniProtKB-SubCell"/>
</dbReference>
<keyword evidence="3" id="KW-0238">DNA-binding</keyword>
<dbReference type="EMBL" id="MLFT02000005">
    <property type="protein sequence ID" value="PHT47647.1"/>
    <property type="molecule type" value="Genomic_DNA"/>
</dbReference>
<comment type="subcellular location">
    <subcellularLocation>
        <location evidence="1">Nucleus</location>
    </subcellularLocation>
</comment>
<keyword evidence="2" id="KW-0805">Transcription regulation</keyword>
<evidence type="ECO:0000256" key="5">
    <source>
        <dbReference type="ARBA" id="ARBA00023242"/>
    </source>
</evidence>
<dbReference type="InterPro" id="IPR005333">
    <property type="entry name" value="Transcription_factor_TCP"/>
</dbReference>
<dbReference type="PROSITE" id="PS51369">
    <property type="entry name" value="TCP"/>
    <property type="match status" value="1"/>
</dbReference>
<evidence type="ECO:0000256" key="3">
    <source>
        <dbReference type="ARBA" id="ARBA00023125"/>
    </source>
</evidence>
<dbReference type="GO" id="GO:0003700">
    <property type="term" value="F:DNA-binding transcription factor activity"/>
    <property type="evidence" value="ECO:0007669"/>
    <property type="project" value="InterPro"/>
</dbReference>
<sequence length="361" mass="40714">MNSSGNNFQTKQESGGTSDSRLASKTTSTPSSSRQWGAFKNPRIVRVSRTFGGKDRHSKVCTIRGLRDRRIRLSVPTAVQLYDLQDRLGLSQPSKVVDWLLEATKHDIDKLPPLPVPPGYFTRFQQPLHQEYSDIHHVQHLLNATLPYHHHFDVDNLRQKSKGIDVESSTSGKNKLIANSNQQENHQEDDIGGYCHQVSAQSFFPLGNRSPNLPFNSYYQWEPNSSLSLANFGQYNSSSSQIQESHDQNDFPLSLASSSSSGSQLYFNPIATTFQPIVPGPNYMANETDLRQLNHFNFLCSSSQHHHVLPNNPIFPTTLSLINSPMKPFSLNDDDPRWSNSRDDDDDDDNDNQLPHEGRAN</sequence>
<accession>A0A2G2WQY1</accession>
<feature type="compositionally biased region" description="Polar residues" evidence="6">
    <location>
        <begin position="1"/>
        <end position="35"/>
    </location>
</feature>
<proteinExistence type="predicted"/>
<organism evidence="8 9">
    <name type="scientific">Capsicum baccatum</name>
    <name type="common">Peruvian pepper</name>
    <dbReference type="NCBI Taxonomy" id="33114"/>
    <lineage>
        <taxon>Eukaryota</taxon>
        <taxon>Viridiplantae</taxon>
        <taxon>Streptophyta</taxon>
        <taxon>Embryophyta</taxon>
        <taxon>Tracheophyta</taxon>
        <taxon>Spermatophyta</taxon>
        <taxon>Magnoliopsida</taxon>
        <taxon>eudicotyledons</taxon>
        <taxon>Gunneridae</taxon>
        <taxon>Pentapetalae</taxon>
        <taxon>asterids</taxon>
        <taxon>lamiids</taxon>
        <taxon>Solanales</taxon>
        <taxon>Solanaceae</taxon>
        <taxon>Solanoideae</taxon>
        <taxon>Capsiceae</taxon>
        <taxon>Capsicum</taxon>
    </lineage>
</organism>
<evidence type="ECO:0000256" key="1">
    <source>
        <dbReference type="ARBA" id="ARBA00004123"/>
    </source>
</evidence>
<feature type="domain" description="TCP" evidence="7">
    <location>
        <begin position="53"/>
        <end position="111"/>
    </location>
</feature>
<keyword evidence="9" id="KW-1185">Reference proteome</keyword>
<name>A0A2G2WQY1_CAPBA</name>
<evidence type="ECO:0000256" key="4">
    <source>
        <dbReference type="ARBA" id="ARBA00023163"/>
    </source>
</evidence>
<reference evidence="8 9" key="1">
    <citation type="journal article" date="2017" name="Genome Biol.">
        <title>New reference genome sequences of hot pepper reveal the massive evolution of plant disease-resistance genes by retroduplication.</title>
        <authorList>
            <person name="Kim S."/>
            <person name="Park J."/>
            <person name="Yeom S.I."/>
            <person name="Kim Y.M."/>
            <person name="Seo E."/>
            <person name="Kim K.T."/>
            <person name="Kim M.S."/>
            <person name="Lee J.M."/>
            <person name="Cheong K."/>
            <person name="Shin H.S."/>
            <person name="Kim S.B."/>
            <person name="Han K."/>
            <person name="Lee J."/>
            <person name="Park M."/>
            <person name="Lee H.A."/>
            <person name="Lee H.Y."/>
            <person name="Lee Y."/>
            <person name="Oh S."/>
            <person name="Lee J.H."/>
            <person name="Choi E."/>
            <person name="Choi E."/>
            <person name="Lee S.E."/>
            <person name="Jeon J."/>
            <person name="Kim H."/>
            <person name="Choi G."/>
            <person name="Song H."/>
            <person name="Lee J."/>
            <person name="Lee S.C."/>
            <person name="Kwon J.K."/>
            <person name="Lee H.Y."/>
            <person name="Koo N."/>
            <person name="Hong Y."/>
            <person name="Kim R.W."/>
            <person name="Kang W.H."/>
            <person name="Huh J.H."/>
            <person name="Kang B.C."/>
            <person name="Yang T.J."/>
            <person name="Lee Y.H."/>
            <person name="Bennetzen J.L."/>
            <person name="Choi D."/>
        </authorList>
    </citation>
    <scope>NUCLEOTIDE SEQUENCE [LARGE SCALE GENOMIC DNA]</scope>
    <source>
        <strain evidence="9">cv. PBC81</strain>
    </source>
</reference>
<evidence type="ECO:0000259" key="7">
    <source>
        <dbReference type="PROSITE" id="PS51369"/>
    </source>
</evidence>
<feature type="region of interest" description="Disordered" evidence="6">
    <location>
        <begin position="326"/>
        <end position="361"/>
    </location>
</feature>
<dbReference type="GO" id="GO:0043565">
    <property type="term" value="F:sequence-specific DNA binding"/>
    <property type="evidence" value="ECO:0007669"/>
    <property type="project" value="TreeGrafter"/>
</dbReference>
<keyword evidence="4" id="KW-0804">Transcription</keyword>
<dbReference type="AlphaFoldDB" id="A0A2G2WQY1"/>
<dbReference type="InterPro" id="IPR017887">
    <property type="entry name" value="TF_TCP_subgr"/>
</dbReference>
<evidence type="ECO:0000313" key="9">
    <source>
        <dbReference type="Proteomes" id="UP000224567"/>
    </source>
</evidence>
<dbReference type="OrthoDB" id="1889307at2759"/>
<dbReference type="PANTHER" id="PTHR31072">
    <property type="entry name" value="TRANSCRIPTION FACTOR TCP4-RELATED"/>
    <property type="match status" value="1"/>
</dbReference>
<reference evidence="9" key="2">
    <citation type="journal article" date="2017" name="J. Anim. Genet.">
        <title>Multiple reference genome sequences of hot pepper reveal the massive evolution of plant disease resistance genes by retroduplication.</title>
        <authorList>
            <person name="Kim S."/>
            <person name="Park J."/>
            <person name="Yeom S.-I."/>
            <person name="Kim Y.-M."/>
            <person name="Seo E."/>
            <person name="Kim K.-T."/>
            <person name="Kim M.-S."/>
            <person name="Lee J.M."/>
            <person name="Cheong K."/>
            <person name="Shin H.-S."/>
            <person name="Kim S.-B."/>
            <person name="Han K."/>
            <person name="Lee J."/>
            <person name="Park M."/>
            <person name="Lee H.-A."/>
            <person name="Lee H.-Y."/>
            <person name="Lee Y."/>
            <person name="Oh S."/>
            <person name="Lee J.H."/>
            <person name="Choi E."/>
            <person name="Choi E."/>
            <person name="Lee S.E."/>
            <person name="Jeon J."/>
            <person name="Kim H."/>
            <person name="Choi G."/>
            <person name="Song H."/>
            <person name="Lee J."/>
            <person name="Lee S.-C."/>
            <person name="Kwon J.-K."/>
            <person name="Lee H.-Y."/>
            <person name="Koo N."/>
            <person name="Hong Y."/>
            <person name="Kim R.W."/>
            <person name="Kang W.-H."/>
            <person name="Huh J.H."/>
            <person name="Kang B.-C."/>
            <person name="Yang T.-J."/>
            <person name="Lee Y.-H."/>
            <person name="Bennetzen J.L."/>
            <person name="Choi D."/>
        </authorList>
    </citation>
    <scope>NUCLEOTIDE SEQUENCE [LARGE SCALE GENOMIC DNA]</scope>
    <source>
        <strain evidence="9">cv. PBC81</strain>
    </source>
</reference>
<dbReference type="STRING" id="33114.A0A2G2WQY1"/>
<dbReference type="Proteomes" id="UP000224567">
    <property type="component" value="Unassembled WGS sequence"/>
</dbReference>
<evidence type="ECO:0000256" key="2">
    <source>
        <dbReference type="ARBA" id="ARBA00023015"/>
    </source>
</evidence>
<protein>
    <submittedName>
        <fullName evidence="8">Transcription factor TCP13</fullName>
    </submittedName>
</protein>
<feature type="region of interest" description="Disordered" evidence="6">
    <location>
        <begin position="1"/>
        <end position="39"/>
    </location>
</feature>
<gene>
    <name evidence="8" type="ORF">CQW23_11855</name>
</gene>
<evidence type="ECO:0000313" key="8">
    <source>
        <dbReference type="EMBL" id="PHT47647.1"/>
    </source>
</evidence>
<keyword evidence="5" id="KW-0539">Nucleus</keyword>
<evidence type="ECO:0000256" key="6">
    <source>
        <dbReference type="SAM" id="MobiDB-lite"/>
    </source>
</evidence>
<comment type="caution">
    <text evidence="8">The sequence shown here is derived from an EMBL/GenBank/DDBJ whole genome shotgun (WGS) entry which is preliminary data.</text>
</comment>